<evidence type="ECO:0000256" key="3">
    <source>
        <dbReference type="ARBA" id="ARBA00022448"/>
    </source>
</evidence>
<dbReference type="GO" id="GO:0017056">
    <property type="term" value="F:structural constituent of nuclear pore"/>
    <property type="evidence" value="ECO:0007669"/>
    <property type="project" value="InterPro"/>
</dbReference>
<dbReference type="Gene3D" id="2.130.10.10">
    <property type="entry name" value="YVTN repeat-like/Quinoprotein amine dehydrogenase"/>
    <property type="match status" value="1"/>
</dbReference>
<dbReference type="InterPro" id="IPR037624">
    <property type="entry name" value="Nup133-like"/>
</dbReference>
<protein>
    <recommendedName>
        <fullName evidence="13">Nucleoporin</fullName>
    </recommendedName>
</protein>
<feature type="region of interest" description="Disordered" evidence="8">
    <location>
        <begin position="1186"/>
        <end position="1218"/>
    </location>
</feature>
<dbReference type="SUPFAM" id="SSF117289">
    <property type="entry name" value="Nucleoporin domain"/>
    <property type="match status" value="1"/>
</dbReference>
<feature type="region of interest" description="Disordered" evidence="8">
    <location>
        <begin position="1"/>
        <end position="49"/>
    </location>
</feature>
<dbReference type="GO" id="GO:0031080">
    <property type="term" value="C:nuclear pore outer ring"/>
    <property type="evidence" value="ECO:0007669"/>
    <property type="project" value="TreeGrafter"/>
</dbReference>
<evidence type="ECO:0000256" key="4">
    <source>
        <dbReference type="ARBA" id="ARBA00022816"/>
    </source>
</evidence>
<feature type="compositionally biased region" description="Polar residues" evidence="8">
    <location>
        <begin position="1"/>
        <end position="25"/>
    </location>
</feature>
<dbReference type="AlphaFoldDB" id="A0A9P6U1M2"/>
<evidence type="ECO:0000313" key="12">
    <source>
        <dbReference type="Proteomes" id="UP000807716"/>
    </source>
</evidence>
<feature type="compositionally biased region" description="Basic and acidic residues" evidence="8">
    <location>
        <begin position="31"/>
        <end position="46"/>
    </location>
</feature>
<keyword evidence="7" id="KW-0539">Nucleus</keyword>
<evidence type="ECO:0000259" key="10">
    <source>
        <dbReference type="Pfam" id="PF08801"/>
    </source>
</evidence>
<dbReference type="GO" id="GO:0006606">
    <property type="term" value="P:protein import into nucleus"/>
    <property type="evidence" value="ECO:0007669"/>
    <property type="project" value="TreeGrafter"/>
</dbReference>
<dbReference type="Proteomes" id="UP000807716">
    <property type="component" value="Unassembled WGS sequence"/>
</dbReference>
<dbReference type="InterPro" id="IPR007187">
    <property type="entry name" value="Nucleoporin_Nup133/Nup155_C"/>
</dbReference>
<feature type="domain" description="Nucleoporin Nup133/Nup155-like C-terminal" evidence="9">
    <location>
        <begin position="669"/>
        <end position="1177"/>
    </location>
</feature>
<evidence type="ECO:0000256" key="6">
    <source>
        <dbReference type="ARBA" id="ARBA00023010"/>
    </source>
</evidence>
<keyword evidence="3" id="KW-0813">Transport</keyword>
<proteinExistence type="inferred from homology"/>
<evidence type="ECO:0008006" key="13">
    <source>
        <dbReference type="Google" id="ProtNLM"/>
    </source>
</evidence>
<evidence type="ECO:0000259" key="9">
    <source>
        <dbReference type="Pfam" id="PF03177"/>
    </source>
</evidence>
<dbReference type="PANTHER" id="PTHR13405">
    <property type="entry name" value="NUCLEAR PORE COMPLEX PROTEIN NUP133"/>
    <property type="match status" value="1"/>
</dbReference>
<gene>
    <name evidence="11" type="ORF">DFQ27_006072</name>
</gene>
<dbReference type="InterPro" id="IPR015943">
    <property type="entry name" value="WD40/YVTN_repeat-like_dom_sf"/>
</dbReference>
<organism evidence="11 12">
    <name type="scientific">Actinomortierella ambigua</name>
    <dbReference type="NCBI Taxonomy" id="1343610"/>
    <lineage>
        <taxon>Eukaryota</taxon>
        <taxon>Fungi</taxon>
        <taxon>Fungi incertae sedis</taxon>
        <taxon>Mucoromycota</taxon>
        <taxon>Mortierellomycotina</taxon>
        <taxon>Mortierellomycetes</taxon>
        <taxon>Mortierellales</taxon>
        <taxon>Mortierellaceae</taxon>
        <taxon>Actinomortierella</taxon>
    </lineage>
</organism>
<dbReference type="GO" id="GO:0016973">
    <property type="term" value="P:poly(A)+ mRNA export from nucleus"/>
    <property type="evidence" value="ECO:0007669"/>
    <property type="project" value="TreeGrafter"/>
</dbReference>
<keyword evidence="5" id="KW-0653">Protein transport</keyword>
<comment type="similarity">
    <text evidence="2">Belongs to the nucleoporin Nup133 family.</text>
</comment>
<feature type="domain" description="Nucleoporin Nup133/Nup155-like N-terminal" evidence="10">
    <location>
        <begin position="174"/>
        <end position="397"/>
    </location>
</feature>
<dbReference type="EMBL" id="JAAAJB010000442">
    <property type="protein sequence ID" value="KAG0255770.1"/>
    <property type="molecule type" value="Genomic_DNA"/>
</dbReference>
<sequence length="1218" mass="135974">MFAANASTSRLGSAAHSLTTQQTRPLSPASKIDEGHSTDKHGHEDDTPAYMLPLREQKNAGIKLLSRNKTTIVAWIRSLPRQVRELSHGHDRYEMPLEAKIDHESGYNVVVSGTKCYIWDMNDTDDHTSLLCSSSDGQLWYWENIELCFADYKDPAKVTIPLLADDECGFIEHSAGYYAITRRTSVFRISIAKTVGMAQLSVSQLAAPLPGALATTLMNKFNIPSFTSGDQKAIAVTSGPKAFDRNDKWELSVMTGQTLNRWTLHKSGQADKEPEIYLRDMVTTQIKQDFVQPDILAWSPRTRLLDVSYIKNGKLVVLASFFKTAEATTVTPLHYGLFTVSAPFGNEYAIEQANYVQHPAEEDVRPGGHPRFVIPNGGPNIFIVTSSAIIITAVDRDQQFEDIITLKKDCIIGFGSKDSKQWSLETEKSSELNLIFRESGYIGVQVSVDPKKAHSSNAMEDGSGRLSVSQSTALLRETLEQAVHFGSNPDNPLLFDLSRFEHGNLSQAAVEVSRNILRAHVDFIKQAGGDVSFHLNHRIESAESVIKAIRSSHMISHLSTDARFELCMSVEMLRAAAALWSEFQRLKDSKLHQGTKHAAIEILNGSAAECLGKNEGDGTEEPLATFVKGRVASLGEYLCKVIHRLEATGQKHGATVATRDLYATVGGAILAALHAAYSYRTTHIELYQLKNDCNVVPWTATDKISSALNDMYKLLLSECTHEAKHGAKRMKNDDLETIERADRTQLIKTEAGQFADAYLQGYSERLNHMQHSRDPLKRKTLNEATTKYENARREIFKALVDINQQQKAIQLAEKYKDWDTLVELIHSNTDKIDYCMREYKQDFANALFAYYSAHGNKGTLLALGERYKDELSLYFQAYPEPELSWLHEVYLKDYASAANAAQSGGVEEMNVERRMTMLSLAKLLEAASAEDTTASRRTSFGVNSSGNALSHIDDELELASLQHWLIQEWESKVGMFKDVSDRAKAVIEAFGSPIFKKQKALSKVVQHSVETLLNRQTVDSESLIDIVMLQGQHAVHGVDVYQVCLGICLHASDIPDSRRSFVLQDIWRRIFISDDVGNNEQDTTKTTSLSERALREKLQGSGMLRAYQAAIHVAGDNVLAAQEKLILNPQESLSSMSKEDFERRFGSDVAGAVHKDYLLENQELQRRIRSLQLNDLWQKAKRLGQEEEGAESLSLLTSDFDEANDNGGREEDAAMELD</sequence>
<keyword evidence="4" id="KW-0509">mRNA transport</keyword>
<reference evidence="11" key="1">
    <citation type="journal article" date="2020" name="Fungal Divers.">
        <title>Resolving the Mortierellaceae phylogeny through synthesis of multi-gene phylogenetics and phylogenomics.</title>
        <authorList>
            <person name="Vandepol N."/>
            <person name="Liber J."/>
            <person name="Desiro A."/>
            <person name="Na H."/>
            <person name="Kennedy M."/>
            <person name="Barry K."/>
            <person name="Grigoriev I.V."/>
            <person name="Miller A.N."/>
            <person name="O'Donnell K."/>
            <person name="Stajich J.E."/>
            <person name="Bonito G."/>
        </authorList>
    </citation>
    <scope>NUCLEOTIDE SEQUENCE</scope>
    <source>
        <strain evidence="11">BC1065</strain>
    </source>
</reference>
<dbReference type="Gene3D" id="1.20.58.1380">
    <property type="match status" value="1"/>
</dbReference>
<comment type="caution">
    <text evidence="11">The sequence shown here is derived from an EMBL/GenBank/DDBJ whole genome shotgun (WGS) entry which is preliminary data.</text>
</comment>
<keyword evidence="12" id="KW-1185">Reference proteome</keyword>
<accession>A0A9P6U1M2</accession>
<dbReference type="Pfam" id="PF08801">
    <property type="entry name" value="Nucleoporin_N"/>
    <property type="match status" value="1"/>
</dbReference>
<evidence type="ECO:0000313" key="11">
    <source>
        <dbReference type="EMBL" id="KAG0255770.1"/>
    </source>
</evidence>
<dbReference type="OrthoDB" id="103454at2759"/>
<name>A0A9P6U1M2_9FUNG</name>
<dbReference type="InterPro" id="IPR014908">
    <property type="entry name" value="Nucleoporin_Nup133/Nup155_N"/>
</dbReference>
<dbReference type="GO" id="GO:0000972">
    <property type="term" value="P:transcription-dependent tethering of RNA polymerase II gene DNA at nuclear periphery"/>
    <property type="evidence" value="ECO:0007669"/>
    <property type="project" value="TreeGrafter"/>
</dbReference>
<dbReference type="Pfam" id="PF03177">
    <property type="entry name" value="Nucleoporin_C"/>
    <property type="match status" value="1"/>
</dbReference>
<comment type="subcellular location">
    <subcellularLocation>
        <location evidence="1">Nucleus envelope</location>
    </subcellularLocation>
</comment>
<evidence type="ECO:0000256" key="8">
    <source>
        <dbReference type="SAM" id="MobiDB-lite"/>
    </source>
</evidence>
<evidence type="ECO:0000256" key="1">
    <source>
        <dbReference type="ARBA" id="ARBA00004259"/>
    </source>
</evidence>
<keyword evidence="6" id="KW-0811">Translocation</keyword>
<evidence type="ECO:0000256" key="5">
    <source>
        <dbReference type="ARBA" id="ARBA00022927"/>
    </source>
</evidence>
<evidence type="ECO:0000256" key="2">
    <source>
        <dbReference type="ARBA" id="ARBA00005569"/>
    </source>
</evidence>
<evidence type="ECO:0000256" key="7">
    <source>
        <dbReference type="ARBA" id="ARBA00023242"/>
    </source>
</evidence>
<dbReference type="PANTHER" id="PTHR13405:SF11">
    <property type="entry name" value="NUCLEAR PORE COMPLEX PROTEIN NUP133"/>
    <property type="match status" value="1"/>
</dbReference>